<protein>
    <recommendedName>
        <fullName evidence="4">M-phase phosphoprotein 6</fullName>
    </recommendedName>
</protein>
<feature type="region of interest" description="Disordered" evidence="1">
    <location>
        <begin position="118"/>
        <end position="149"/>
    </location>
</feature>
<dbReference type="Pfam" id="PF10175">
    <property type="entry name" value="MPP6"/>
    <property type="match status" value="1"/>
</dbReference>
<dbReference type="PANTHER" id="PTHR13582:SF0">
    <property type="entry name" value="M-PHASE PHOSPHOPROTEIN 6"/>
    <property type="match status" value="1"/>
</dbReference>
<evidence type="ECO:0000313" key="3">
    <source>
        <dbReference type="Proteomes" id="UP001258017"/>
    </source>
</evidence>
<feature type="compositionally biased region" description="Basic and acidic residues" evidence="1">
    <location>
        <begin position="126"/>
        <end position="139"/>
    </location>
</feature>
<sequence>MNPNKSKLSKSILEMKFMKRTKEKVEKQMIQEEGEEYFGGQLSIKLKNESEKFVIEPSYVFCEQLIDGRLSFQGMNPELEKLLEMEYNNKQMELEKKQETDVTDEQLAEEWISRKKGKNKYKFQKKQTEKQTESDEPVKKKPRFLKPVD</sequence>
<dbReference type="Proteomes" id="UP001258017">
    <property type="component" value="Unassembled WGS sequence"/>
</dbReference>
<name>A0AAD9VP78_9HYME</name>
<organism evidence="2 3">
    <name type="scientific">Odynerus spinipes</name>
    <dbReference type="NCBI Taxonomy" id="1348599"/>
    <lineage>
        <taxon>Eukaryota</taxon>
        <taxon>Metazoa</taxon>
        <taxon>Ecdysozoa</taxon>
        <taxon>Arthropoda</taxon>
        <taxon>Hexapoda</taxon>
        <taxon>Insecta</taxon>
        <taxon>Pterygota</taxon>
        <taxon>Neoptera</taxon>
        <taxon>Endopterygota</taxon>
        <taxon>Hymenoptera</taxon>
        <taxon>Apocrita</taxon>
        <taxon>Aculeata</taxon>
        <taxon>Vespoidea</taxon>
        <taxon>Vespidae</taxon>
        <taxon>Eumeninae</taxon>
        <taxon>Odynerus</taxon>
    </lineage>
</organism>
<gene>
    <name evidence="2" type="ORF">KPH14_002144</name>
</gene>
<dbReference type="AlphaFoldDB" id="A0AAD9VP78"/>
<dbReference type="GO" id="GO:0000460">
    <property type="term" value="P:maturation of 5.8S rRNA"/>
    <property type="evidence" value="ECO:0007669"/>
    <property type="project" value="TreeGrafter"/>
</dbReference>
<accession>A0AAD9VP78</accession>
<reference evidence="2" key="1">
    <citation type="submission" date="2021-08" db="EMBL/GenBank/DDBJ databases">
        <authorList>
            <person name="Misof B."/>
            <person name="Oliver O."/>
            <person name="Podsiadlowski L."/>
            <person name="Donath A."/>
            <person name="Peters R."/>
            <person name="Mayer C."/>
            <person name="Rust J."/>
            <person name="Gunkel S."/>
            <person name="Lesny P."/>
            <person name="Martin S."/>
            <person name="Oeyen J.P."/>
            <person name="Petersen M."/>
            <person name="Panagiotis P."/>
            <person name="Wilbrandt J."/>
            <person name="Tanja T."/>
        </authorList>
    </citation>
    <scope>NUCLEOTIDE SEQUENCE</scope>
    <source>
        <strain evidence="2">GBR_01_08_01A</strain>
        <tissue evidence="2">Thorax + abdomen</tissue>
    </source>
</reference>
<evidence type="ECO:0008006" key="4">
    <source>
        <dbReference type="Google" id="ProtNLM"/>
    </source>
</evidence>
<dbReference type="InterPro" id="IPR019324">
    <property type="entry name" value="MPP6"/>
</dbReference>
<dbReference type="PANTHER" id="PTHR13582">
    <property type="entry name" value="M-PHASE PHOSPHOPROTEIN 6"/>
    <property type="match status" value="1"/>
</dbReference>
<feature type="compositionally biased region" description="Basic residues" evidence="1">
    <location>
        <begin position="140"/>
        <end position="149"/>
    </location>
</feature>
<proteinExistence type="predicted"/>
<comment type="caution">
    <text evidence="2">The sequence shown here is derived from an EMBL/GenBank/DDBJ whole genome shotgun (WGS) entry which is preliminary data.</text>
</comment>
<evidence type="ECO:0000313" key="2">
    <source>
        <dbReference type="EMBL" id="KAK2581644.1"/>
    </source>
</evidence>
<keyword evidence="3" id="KW-1185">Reference proteome</keyword>
<evidence type="ECO:0000256" key="1">
    <source>
        <dbReference type="SAM" id="MobiDB-lite"/>
    </source>
</evidence>
<dbReference type="EMBL" id="JAIFRP010000038">
    <property type="protein sequence ID" value="KAK2581644.1"/>
    <property type="molecule type" value="Genomic_DNA"/>
</dbReference>
<reference evidence="2" key="2">
    <citation type="journal article" date="2023" name="Commun. Biol.">
        <title>Intrasexual cuticular hydrocarbon dimorphism in a wasp sheds light on hydrocarbon biosynthesis genes in Hymenoptera.</title>
        <authorList>
            <person name="Moris V.C."/>
            <person name="Podsiadlowski L."/>
            <person name="Martin S."/>
            <person name="Oeyen J.P."/>
            <person name="Donath A."/>
            <person name="Petersen M."/>
            <person name="Wilbrandt J."/>
            <person name="Misof B."/>
            <person name="Liedtke D."/>
            <person name="Thamm M."/>
            <person name="Scheiner R."/>
            <person name="Schmitt T."/>
            <person name="Niehuis O."/>
        </authorList>
    </citation>
    <scope>NUCLEOTIDE SEQUENCE</scope>
    <source>
        <strain evidence="2">GBR_01_08_01A</strain>
    </source>
</reference>